<evidence type="ECO:0000313" key="2">
    <source>
        <dbReference type="EMBL" id="MQN31080.1"/>
    </source>
</evidence>
<name>A0AAW9T6X1_9BACT</name>
<dbReference type="AlphaFoldDB" id="A0AAW9T6X1"/>
<comment type="caution">
    <text evidence="2">The sequence shown here is derived from an EMBL/GenBank/DDBJ whole genome shotgun (WGS) entry which is preliminary data.</text>
</comment>
<reference evidence="3" key="1">
    <citation type="submission" date="2019-09" db="EMBL/GenBank/DDBJ databases">
        <title>Distinct polysaccharide growth profiles of human intestinal Prevotella copri isolates.</title>
        <authorList>
            <person name="Fehlner-Peach H."/>
            <person name="Magnabosco C."/>
            <person name="Raghavan V."/>
            <person name="Scher J.U."/>
            <person name="Tett A."/>
            <person name="Cox L.M."/>
            <person name="Gottsegen C."/>
            <person name="Watters A."/>
            <person name="Wiltshire- Gordon J.D."/>
            <person name="Segata N."/>
            <person name="Bonneau R."/>
            <person name="Littman D.R."/>
        </authorList>
    </citation>
    <scope>NUCLEOTIDE SEQUENCE [LARGE SCALE GENOMIC DNA]</scope>
    <source>
        <strain evidence="3">iAP146</strain>
    </source>
</reference>
<proteinExistence type="predicted"/>
<keyword evidence="1" id="KW-0472">Membrane</keyword>
<keyword evidence="1" id="KW-0812">Transmembrane</keyword>
<dbReference type="RefSeq" id="WP_153085299.1">
    <property type="nucleotide sequence ID" value="NZ_VZAM01000037.1"/>
</dbReference>
<gene>
    <name evidence="2" type="ORF">F7D90_03775</name>
</gene>
<protein>
    <submittedName>
        <fullName evidence="2">Uncharacterized protein</fullName>
    </submittedName>
</protein>
<feature type="transmembrane region" description="Helical" evidence="1">
    <location>
        <begin position="187"/>
        <end position="204"/>
    </location>
</feature>
<dbReference type="Proteomes" id="UP000420707">
    <property type="component" value="Unassembled WGS sequence"/>
</dbReference>
<sequence length="279" mass="32766">MAKVSICMGDIYNSKPDNFIDLMVASVSALATVASAVTMLCTFRHQRKSYAQVQFKTAFYSMQDNHRKLTDSLRLNAVILTEDLFRKPKTYVARQCFLFAYNEVAKIINVVSQEKYLGILKDSDWQGISFWELEQDKYLEGTEEYESCNMKFEKAILEYRRKYCISVYRISEEHYNKVRMLSDKTIFAFRLFLASWLICYEHYIRNLQQLLMYVCNETPDGLSTKEYLNSIAFQMAKEELWFANLYSQIDDTFGRYYTGSGMDKIVNEQLTKSINLIKV</sequence>
<organism evidence="2 3">
    <name type="scientific">Segatella copri</name>
    <dbReference type="NCBI Taxonomy" id="165179"/>
    <lineage>
        <taxon>Bacteria</taxon>
        <taxon>Pseudomonadati</taxon>
        <taxon>Bacteroidota</taxon>
        <taxon>Bacteroidia</taxon>
        <taxon>Bacteroidales</taxon>
        <taxon>Prevotellaceae</taxon>
        <taxon>Segatella</taxon>
    </lineage>
</organism>
<evidence type="ECO:0000256" key="1">
    <source>
        <dbReference type="SAM" id="Phobius"/>
    </source>
</evidence>
<accession>A0AAW9T6X1</accession>
<feature type="transmembrane region" description="Helical" evidence="1">
    <location>
        <begin position="22"/>
        <end position="43"/>
    </location>
</feature>
<evidence type="ECO:0000313" key="3">
    <source>
        <dbReference type="Proteomes" id="UP000420707"/>
    </source>
</evidence>
<dbReference type="EMBL" id="VZCR01000024">
    <property type="protein sequence ID" value="MQN31080.1"/>
    <property type="molecule type" value="Genomic_DNA"/>
</dbReference>
<keyword evidence="1" id="KW-1133">Transmembrane helix</keyword>